<dbReference type="RefSeq" id="WP_125350102.1">
    <property type="nucleotide sequence ID" value="NZ_RHPN01000021.1"/>
</dbReference>
<organism evidence="1 2">
    <name type="scientific">Empedobacter falsenii</name>
    <dbReference type="NCBI Taxonomy" id="343874"/>
    <lineage>
        <taxon>Bacteria</taxon>
        <taxon>Pseudomonadati</taxon>
        <taxon>Bacteroidota</taxon>
        <taxon>Flavobacteriia</taxon>
        <taxon>Flavobacteriales</taxon>
        <taxon>Weeksellaceae</taxon>
        <taxon>Empedobacter</taxon>
    </lineage>
</organism>
<sequence>MENKKIFLKFRVTETEKNIILERAKSTNKSFSEYARNMLVNGEIISISPEEKRMIGGLSNNLNQLTKLYHINQKEPQALQKELSNLINILKDAYRRST</sequence>
<evidence type="ECO:0000313" key="2">
    <source>
        <dbReference type="Proteomes" id="UP000267844"/>
    </source>
</evidence>
<name>A0A3R8TKR7_9FLAO</name>
<proteinExistence type="predicted"/>
<dbReference type="EMBL" id="RHPO01000021">
    <property type="protein sequence ID" value="RRT90081.1"/>
    <property type="molecule type" value="Genomic_DNA"/>
</dbReference>
<gene>
    <name evidence="1" type="primary">mobC</name>
    <name evidence="1" type="ORF">EGI89_10100</name>
</gene>
<dbReference type="AlphaFoldDB" id="A0A3R8TKR7"/>
<comment type="caution">
    <text evidence="1">The sequence shown here is derived from an EMBL/GenBank/DDBJ whole genome shotgun (WGS) entry which is preliminary data.</text>
</comment>
<accession>A0A3R8TKR7</accession>
<evidence type="ECO:0000313" key="1">
    <source>
        <dbReference type="EMBL" id="RRT90081.1"/>
    </source>
</evidence>
<reference evidence="1 2" key="1">
    <citation type="submission" date="2018-10" db="EMBL/GenBank/DDBJ databases">
        <title>Transmission dynamics of multidrug resistant bacteria on intensive care unit surfaces.</title>
        <authorList>
            <person name="D'Souza A.W."/>
            <person name="Potter R.F."/>
            <person name="Wallace M."/>
            <person name="Shupe A."/>
            <person name="Patel S."/>
            <person name="Sun S."/>
            <person name="Gul D."/>
            <person name="Kwon J.H."/>
            <person name="Andleeb S."/>
            <person name="Burnham C.-A.D."/>
            <person name="Dantas G."/>
        </authorList>
    </citation>
    <scope>NUCLEOTIDE SEQUENCE [LARGE SCALE GENOMIC DNA]</scope>
    <source>
        <strain evidence="1 2">WF_348</strain>
    </source>
</reference>
<dbReference type="InterPro" id="IPR053842">
    <property type="entry name" value="NikA-like"/>
</dbReference>
<dbReference type="Proteomes" id="UP000267844">
    <property type="component" value="Unassembled WGS sequence"/>
</dbReference>
<dbReference type="Pfam" id="PF21983">
    <property type="entry name" value="NikA-like"/>
    <property type="match status" value="1"/>
</dbReference>
<protein>
    <submittedName>
        <fullName evidence="1">Plasmid mobilization relaxosome protein MobC</fullName>
    </submittedName>
</protein>